<comment type="caution">
    <text evidence="2">The sequence shown here is derived from an EMBL/GenBank/DDBJ whole genome shotgun (WGS) entry which is preliminary data.</text>
</comment>
<feature type="domain" description="Methyltransferase" evidence="1">
    <location>
        <begin position="37"/>
        <end position="132"/>
    </location>
</feature>
<dbReference type="InterPro" id="IPR041698">
    <property type="entry name" value="Methyltransf_25"/>
</dbReference>
<dbReference type="CDD" id="cd02440">
    <property type="entry name" value="AdoMet_MTases"/>
    <property type="match status" value="1"/>
</dbReference>
<gene>
    <name evidence="2" type="ORF">KQI42_11770</name>
</gene>
<dbReference type="RefSeq" id="WP_216519984.1">
    <property type="nucleotide sequence ID" value="NZ_JAHLPM010000009.1"/>
</dbReference>
<proteinExistence type="predicted"/>
<dbReference type="Proteomes" id="UP000749471">
    <property type="component" value="Unassembled WGS sequence"/>
</dbReference>
<dbReference type="EMBL" id="JAHLPM010000009">
    <property type="protein sequence ID" value="MBU5438694.1"/>
    <property type="molecule type" value="Genomic_DNA"/>
</dbReference>
<evidence type="ECO:0000313" key="2">
    <source>
        <dbReference type="EMBL" id="MBU5438694.1"/>
    </source>
</evidence>
<protein>
    <submittedName>
        <fullName evidence="2">Class I SAM-dependent methyltransferase</fullName>
    </submittedName>
</protein>
<reference evidence="2 3" key="1">
    <citation type="submission" date="2021-06" db="EMBL/GenBank/DDBJ databases">
        <authorList>
            <person name="Sun Q."/>
            <person name="Li D."/>
        </authorList>
    </citation>
    <scope>NUCLEOTIDE SEQUENCE [LARGE SCALE GENOMIC DNA]</scope>
    <source>
        <strain evidence="2 3">MSJ-40</strain>
    </source>
</reference>
<evidence type="ECO:0000313" key="3">
    <source>
        <dbReference type="Proteomes" id="UP000749471"/>
    </source>
</evidence>
<organism evidence="2 3">
    <name type="scientific">Tissierella simiarum</name>
    <dbReference type="NCBI Taxonomy" id="2841534"/>
    <lineage>
        <taxon>Bacteria</taxon>
        <taxon>Bacillati</taxon>
        <taxon>Bacillota</taxon>
        <taxon>Tissierellia</taxon>
        <taxon>Tissierellales</taxon>
        <taxon>Tissierellaceae</taxon>
        <taxon>Tissierella</taxon>
    </lineage>
</organism>
<keyword evidence="2" id="KW-0489">Methyltransferase</keyword>
<dbReference type="GO" id="GO:0032259">
    <property type="term" value="P:methylation"/>
    <property type="evidence" value="ECO:0007669"/>
    <property type="project" value="UniProtKB-KW"/>
</dbReference>
<sequence>MKYYGDLCTLMYDLDKPNAPKDELDFFLSYAEDNMKILEPLCGSGRFLVPFAERGFDITGFDLSYDMLKALYNKAENKGIKVKAYNLSMEDFNPTEKYNLIIIPAGSFSLFTKDELIFSSLEKIKESLLTGGRFVFQVESINCKGEDNDFYKESKRVITKDGYLLVQKNKSYYDEKNKILYMPLMYELYNDKELLDKEEMDFQVRLYSFGEMENYLKEVGFKDIKVYTSYNKNEDIDINSEYIIYKCSL</sequence>
<accession>A0ABS6E7G5</accession>
<dbReference type="GO" id="GO:0008168">
    <property type="term" value="F:methyltransferase activity"/>
    <property type="evidence" value="ECO:0007669"/>
    <property type="project" value="UniProtKB-KW"/>
</dbReference>
<name>A0ABS6E7G5_9FIRM</name>
<keyword evidence="2" id="KW-0808">Transferase</keyword>
<dbReference type="Pfam" id="PF13649">
    <property type="entry name" value="Methyltransf_25"/>
    <property type="match status" value="1"/>
</dbReference>
<evidence type="ECO:0000259" key="1">
    <source>
        <dbReference type="Pfam" id="PF13649"/>
    </source>
</evidence>
<keyword evidence="3" id="KW-1185">Reference proteome</keyword>